<dbReference type="InterPro" id="IPR001810">
    <property type="entry name" value="F-box_dom"/>
</dbReference>
<dbReference type="eggNOG" id="KOG2203">
    <property type="taxonomic scope" value="Eukaryota"/>
</dbReference>
<evidence type="ECO:0008006" key="7">
    <source>
        <dbReference type="Google" id="ProtNLM"/>
    </source>
</evidence>
<reference evidence="5" key="2">
    <citation type="submission" date="2018-04" db="EMBL/GenBank/DDBJ databases">
        <title>OnivRS2 (Oryza nivara Reference Sequence Version 2).</title>
        <authorList>
            <person name="Zhang J."/>
            <person name="Kudrna D."/>
            <person name="Lee S."/>
            <person name="Talag J."/>
            <person name="Rajasekar S."/>
            <person name="Welchert J."/>
            <person name="Hsing Y.-I."/>
            <person name="Wing R.A."/>
        </authorList>
    </citation>
    <scope>NUCLEOTIDE SEQUENCE [LARGE SCALE GENOMIC DNA]</scope>
    <source>
        <strain evidence="5">SL10</strain>
    </source>
</reference>
<organism evidence="5">
    <name type="scientific">Oryza nivara</name>
    <name type="common">Indian wild rice</name>
    <name type="synonym">Oryza sativa f. spontanea</name>
    <dbReference type="NCBI Taxonomy" id="4536"/>
    <lineage>
        <taxon>Eukaryota</taxon>
        <taxon>Viridiplantae</taxon>
        <taxon>Streptophyta</taxon>
        <taxon>Embryophyta</taxon>
        <taxon>Tracheophyta</taxon>
        <taxon>Spermatophyta</taxon>
        <taxon>Magnoliopsida</taxon>
        <taxon>Liliopsida</taxon>
        <taxon>Poales</taxon>
        <taxon>Poaceae</taxon>
        <taxon>BOP clade</taxon>
        <taxon>Oryzoideae</taxon>
        <taxon>Oryzeae</taxon>
        <taxon>Oryzinae</taxon>
        <taxon>Oryza</taxon>
    </lineage>
</organism>
<dbReference type="Gene3D" id="1.20.1280.50">
    <property type="match status" value="1"/>
</dbReference>
<dbReference type="InterPro" id="IPR036047">
    <property type="entry name" value="F-box-like_dom_sf"/>
</dbReference>
<evidence type="ECO:0000313" key="5">
    <source>
        <dbReference type="EnsemblPlants" id="ONIVA03G33710.2"/>
    </source>
</evidence>
<feature type="domain" description="KIB1-4 beta-propeller" evidence="2">
    <location>
        <begin position="313"/>
        <end position="620"/>
    </location>
</feature>
<dbReference type="HOGENOM" id="CLU_012183_0_0_1"/>
<dbReference type="Proteomes" id="UP000006591">
    <property type="component" value="Chromosome 3"/>
</dbReference>
<evidence type="ECO:0000256" key="1">
    <source>
        <dbReference type="SAM" id="MobiDB-lite"/>
    </source>
</evidence>
<dbReference type="SUPFAM" id="SSF81383">
    <property type="entry name" value="F-box domain"/>
    <property type="match status" value="1"/>
</dbReference>
<accession>A0A0E0GSZ0</accession>
<dbReference type="PANTHER" id="PTHR44586:SF16">
    <property type="entry name" value="OS03G0802100 PROTEIN"/>
    <property type="match status" value="1"/>
</dbReference>
<reference evidence="5" key="1">
    <citation type="submission" date="2015-04" db="UniProtKB">
        <authorList>
            <consortium name="EnsemblPlants"/>
        </authorList>
    </citation>
    <scope>IDENTIFICATION</scope>
    <source>
        <strain evidence="5">SL10</strain>
    </source>
</reference>
<feature type="region of interest" description="Disordered" evidence="1">
    <location>
        <begin position="53"/>
        <end position="76"/>
    </location>
</feature>
<name>A0A0E0GSZ0_ORYNI</name>
<dbReference type="Pfam" id="PF12937">
    <property type="entry name" value="F-box-like"/>
    <property type="match status" value="1"/>
</dbReference>
<dbReference type="AlphaFoldDB" id="A0A0E0GSZ0"/>
<dbReference type="OMA" id="CASHFIK"/>
<feature type="region of interest" description="Disordered" evidence="1">
    <location>
        <begin position="16"/>
        <end position="39"/>
    </location>
</feature>
<evidence type="ECO:0000259" key="2">
    <source>
        <dbReference type="Pfam" id="PF03478"/>
    </source>
</evidence>
<dbReference type="Pfam" id="PF20428">
    <property type="entry name" value="Sey1_3HB"/>
    <property type="match status" value="1"/>
</dbReference>
<proteinExistence type="predicted"/>
<protein>
    <recommendedName>
        <fullName evidence="7">F-box domain-containing protein</fullName>
    </recommendedName>
</protein>
<dbReference type="InterPro" id="IPR046758">
    <property type="entry name" value="Sey1/RHD3-like_3HB"/>
</dbReference>
<feature type="domain" description="Sey1/RHD3-like three-helix bundle" evidence="4">
    <location>
        <begin position="669"/>
        <end position="913"/>
    </location>
</feature>
<dbReference type="PANTHER" id="PTHR44586">
    <property type="entry name" value="F-BOX DOMAIN CONTAINING PROTEIN, EXPRESSED"/>
    <property type="match status" value="1"/>
</dbReference>
<feature type="domain" description="F-box" evidence="3">
    <location>
        <begin position="254"/>
        <end position="281"/>
    </location>
</feature>
<keyword evidence="6" id="KW-1185">Reference proteome</keyword>
<sequence length="1000" mass="111025">MAAKIEINRRISCAPPHGGLTVAAHPSRRAIPPPGDFEEKHYRGCAPAAAAAAEPLHAASSPPTRTPARSPTWPPPLAAFAASTAGRPVLGMRQCVWRPGGCATYGGQNPNQPPDFLLSTARRPDGFCSSSAPGYSAAGQQIPAVSVSVSVYEGIPCASHFIKCSNSASFQADDEFHLSSGDRSVPMAACSIARIINLGDLAKCPKILCSLLFRVVSKFLALSPSLLKEVEKDDGDQPSVTESVMANLPELHQDILMEIFALLEIPDLVRAGSVCNSWRSAYNGLRSLGIYKLSQTPCLLYTSESAGDSVVSLYSLVEKREYKITLPEPPVRSRFLIGSSLGCLVTVDDVSEMHLVNPITGEQIALPSVITIEHVNPIFNESGAIHMYEYSWYSASRVYHSEPSIFSLDELREYLLDKAFMFSDTSTENYLVVLIHNPHSQLSFARVGDDKWTWLPPHTHYADCIYKDGILYAVNKVGEIHAFDLSGPVVTMKTIIEMVPGYACDKMYIVQAPWGDLLQVWRSYEYIEGDYEADLHDADPAISVENTGEIKIFVVDTVEKKRVEIENLDGHVLFLGHNQSLCLSTEQYPHLKENYTYFTDDNDLSLFGHKNNRRDIGLFDLKHNSREELVSPQLWSNFPAPVWITPSFTKSKQQVLCGSHLRGISEIYKANVTNHTCPAFKKMLEHLHHVVLNKFKSDLDQSLRSGGGFAASAHSLVKHAVWDTTEVRGKLEHHIEAHATSVREKTLGCACWTCIVNLETGEKNSWACIRRLYRHATENAILAFSASLSEFELDQITIHKMVKELREHARSIVEEKARKEAGNVLMHFPLLSRDKDSMPRTWKGNEDISAITREARLAALRLMSVMAANRLDNKPDKIDRTLTTALLDGRPLSRKRSIEFASDPIVSSTWEECKSIWRNAETEYAVAEAISMQHTNIAIIGCHCVDYSTSCNFRLQRIYVSSKLSGLLTITSGFLPTIMDIITAVINISHNQKSSINSPL</sequence>
<dbReference type="Pfam" id="PF03478">
    <property type="entry name" value="Beta-prop_KIB1-4"/>
    <property type="match status" value="1"/>
</dbReference>
<dbReference type="STRING" id="4536.A0A0E0GSZ0"/>
<dbReference type="CDD" id="cd09917">
    <property type="entry name" value="F-box_SF"/>
    <property type="match status" value="1"/>
</dbReference>
<dbReference type="InterPro" id="IPR005174">
    <property type="entry name" value="KIB1-4_b-propeller"/>
</dbReference>
<dbReference type="Gramene" id="ONIVA03G33710.2">
    <property type="protein sequence ID" value="ONIVA03G33710.2"/>
    <property type="gene ID" value="ONIVA03G33710"/>
</dbReference>
<evidence type="ECO:0000259" key="3">
    <source>
        <dbReference type="Pfam" id="PF12937"/>
    </source>
</evidence>
<evidence type="ECO:0000259" key="4">
    <source>
        <dbReference type="Pfam" id="PF20428"/>
    </source>
</evidence>
<feature type="compositionally biased region" description="Low complexity" evidence="1">
    <location>
        <begin position="53"/>
        <end position="71"/>
    </location>
</feature>
<evidence type="ECO:0000313" key="6">
    <source>
        <dbReference type="Proteomes" id="UP000006591"/>
    </source>
</evidence>
<dbReference type="EnsemblPlants" id="ONIVA03G33710.2">
    <property type="protein sequence ID" value="ONIVA03G33710.2"/>
    <property type="gene ID" value="ONIVA03G33710"/>
</dbReference>